<dbReference type="GO" id="GO:0015562">
    <property type="term" value="F:efflux transmembrane transporter activity"/>
    <property type="evidence" value="ECO:0007669"/>
    <property type="project" value="InterPro"/>
</dbReference>
<dbReference type="GO" id="GO:0015288">
    <property type="term" value="F:porin activity"/>
    <property type="evidence" value="ECO:0007669"/>
    <property type="project" value="TreeGrafter"/>
</dbReference>
<keyword evidence="10" id="KW-1185">Reference proteome</keyword>
<dbReference type="InterPro" id="IPR051906">
    <property type="entry name" value="TolC-like"/>
</dbReference>
<dbReference type="SUPFAM" id="SSF56954">
    <property type="entry name" value="Outer membrane efflux proteins (OEP)"/>
    <property type="match status" value="1"/>
</dbReference>
<evidence type="ECO:0000313" key="10">
    <source>
        <dbReference type="Proteomes" id="UP000185999"/>
    </source>
</evidence>
<dbReference type="Gene3D" id="1.20.1600.10">
    <property type="entry name" value="Outer membrane efflux proteins (OEP)"/>
    <property type="match status" value="1"/>
</dbReference>
<proteinExistence type="inferred from homology"/>
<evidence type="ECO:0000256" key="6">
    <source>
        <dbReference type="ARBA" id="ARBA00023136"/>
    </source>
</evidence>
<dbReference type="RefSeq" id="WP_082400358.1">
    <property type="nucleotide sequence ID" value="NZ_FTOE01000001.1"/>
</dbReference>
<evidence type="ECO:0000256" key="8">
    <source>
        <dbReference type="SAM" id="MobiDB-lite"/>
    </source>
</evidence>
<dbReference type="GO" id="GO:1990281">
    <property type="term" value="C:efflux pump complex"/>
    <property type="evidence" value="ECO:0007669"/>
    <property type="project" value="TreeGrafter"/>
</dbReference>
<evidence type="ECO:0000256" key="7">
    <source>
        <dbReference type="ARBA" id="ARBA00023237"/>
    </source>
</evidence>
<dbReference type="PANTHER" id="PTHR30026:SF21">
    <property type="entry name" value="SLR1270 PROTEIN"/>
    <property type="match status" value="1"/>
</dbReference>
<accession>A0A1N7J9I1</accession>
<evidence type="ECO:0000256" key="5">
    <source>
        <dbReference type="ARBA" id="ARBA00022692"/>
    </source>
</evidence>
<keyword evidence="3" id="KW-0813">Transport</keyword>
<dbReference type="PANTHER" id="PTHR30026">
    <property type="entry name" value="OUTER MEMBRANE PROTEIN TOLC"/>
    <property type="match status" value="1"/>
</dbReference>
<evidence type="ECO:0000256" key="3">
    <source>
        <dbReference type="ARBA" id="ARBA00022448"/>
    </source>
</evidence>
<keyword evidence="7" id="KW-0998">Cell outer membrane</keyword>
<protein>
    <submittedName>
        <fullName evidence="9">Outer membrane protein TolC</fullName>
    </submittedName>
</protein>
<comment type="subcellular location">
    <subcellularLocation>
        <location evidence="1">Cell outer membrane</location>
    </subcellularLocation>
</comment>
<dbReference type="Proteomes" id="UP000185999">
    <property type="component" value="Unassembled WGS sequence"/>
</dbReference>
<evidence type="ECO:0000256" key="1">
    <source>
        <dbReference type="ARBA" id="ARBA00004442"/>
    </source>
</evidence>
<keyword evidence="4" id="KW-1134">Transmembrane beta strand</keyword>
<dbReference type="PROSITE" id="PS51257">
    <property type="entry name" value="PROKAR_LIPOPROTEIN"/>
    <property type="match status" value="1"/>
</dbReference>
<dbReference type="Pfam" id="PF02321">
    <property type="entry name" value="OEP"/>
    <property type="match status" value="1"/>
</dbReference>
<keyword evidence="5" id="KW-0812">Transmembrane</keyword>
<sequence>MFKRTLLATSLTIVLSGCSITPNVISPDQVASTAQADIDLLSRSQSVEGVVTLNEAIARAVLNNRDKKLKLLESALAQGQIDLIQHGMLPSLTASAGYSKRDEYAGSASVSFSDGEPDALDPDPAYSVSQSKEHDTQNVAFTWNVLDFGLSYVRANQYADRYLISKERERKVVHNITQDVRAAYWRAVSAERLLTKINPLIGHASVALKNSREIETQQLRSPLEALYYQRELLDILRALQSVRQDLMGAKTELTSLLGLKPGTAFELADVNTSRHQIPELSVELEQMEELALQQRPELIENHYQKRISAAETKAAMLDMLPGINLTAGVYKDSNEYLLNQDWTSMGAQISWNLFDVFKIGAENRMAKTRDALVEEQRLATSMAVLTQVHLANIRYNQARKSFDLASSYLDVAERISEQTENSARMKRASPLDLIRESLNTLLAELRRDVAYADLQNSYGRVYVTMGMDLLPANYTEVGLKDLSQQIGERFEQWQKGELQLSAEQVKTETDKSAAVKISEQPVVAFAEDKVK</sequence>
<dbReference type="EMBL" id="FTOE01000001">
    <property type="protein sequence ID" value="SIS46013.1"/>
    <property type="molecule type" value="Genomic_DNA"/>
</dbReference>
<dbReference type="STRING" id="619304.SAMN05421760_101822"/>
<feature type="region of interest" description="Disordered" evidence="8">
    <location>
        <begin position="109"/>
        <end position="131"/>
    </location>
</feature>
<dbReference type="GO" id="GO:0009279">
    <property type="term" value="C:cell outer membrane"/>
    <property type="evidence" value="ECO:0007669"/>
    <property type="project" value="UniProtKB-SubCell"/>
</dbReference>
<keyword evidence="6" id="KW-0472">Membrane</keyword>
<evidence type="ECO:0000256" key="4">
    <source>
        <dbReference type="ARBA" id="ARBA00022452"/>
    </source>
</evidence>
<dbReference type="InterPro" id="IPR003423">
    <property type="entry name" value="OMP_efflux"/>
</dbReference>
<evidence type="ECO:0000256" key="2">
    <source>
        <dbReference type="ARBA" id="ARBA00007613"/>
    </source>
</evidence>
<reference evidence="10" key="1">
    <citation type="submission" date="2017-01" db="EMBL/GenBank/DDBJ databases">
        <authorList>
            <person name="Varghese N."/>
            <person name="Submissions S."/>
        </authorList>
    </citation>
    <scope>NUCLEOTIDE SEQUENCE [LARGE SCALE GENOMIC DNA]</scope>
    <source>
        <strain evidence="10">DSM 22306</strain>
    </source>
</reference>
<organism evidence="9 10">
    <name type="scientific">Neptunomonas antarctica</name>
    <dbReference type="NCBI Taxonomy" id="619304"/>
    <lineage>
        <taxon>Bacteria</taxon>
        <taxon>Pseudomonadati</taxon>
        <taxon>Pseudomonadota</taxon>
        <taxon>Gammaproteobacteria</taxon>
        <taxon>Oceanospirillales</taxon>
        <taxon>Oceanospirillaceae</taxon>
        <taxon>Neptunomonas</taxon>
    </lineage>
</organism>
<dbReference type="OrthoDB" id="9764652at2"/>
<dbReference type="AlphaFoldDB" id="A0A1N7J9I1"/>
<name>A0A1N7J9I1_9GAMM</name>
<evidence type="ECO:0000313" key="9">
    <source>
        <dbReference type="EMBL" id="SIS46013.1"/>
    </source>
</evidence>
<gene>
    <name evidence="9" type="ORF">SAMN05421760_101822</name>
</gene>
<comment type="similarity">
    <text evidence="2">Belongs to the outer membrane factor (OMF) (TC 1.B.17) family.</text>
</comment>